<proteinExistence type="predicted"/>
<dbReference type="InterPro" id="IPR008979">
    <property type="entry name" value="Galactose-bd-like_sf"/>
</dbReference>
<dbReference type="SUPFAM" id="SSF49785">
    <property type="entry name" value="Galactose-binding domain-like"/>
    <property type="match status" value="1"/>
</dbReference>
<dbReference type="Gene3D" id="2.60.120.1060">
    <property type="entry name" value="NPCBM/NEW2 domain"/>
    <property type="match status" value="1"/>
</dbReference>
<organism evidence="2 3">
    <name type="scientific">Rubripirellula amarantea</name>
    <dbReference type="NCBI Taxonomy" id="2527999"/>
    <lineage>
        <taxon>Bacteria</taxon>
        <taxon>Pseudomonadati</taxon>
        <taxon>Planctomycetota</taxon>
        <taxon>Planctomycetia</taxon>
        <taxon>Pirellulales</taxon>
        <taxon>Pirellulaceae</taxon>
        <taxon>Rubripirellula</taxon>
    </lineage>
</organism>
<dbReference type="InterPro" id="IPR013222">
    <property type="entry name" value="Glyco_hyd_98_carb-bd"/>
</dbReference>
<dbReference type="EMBL" id="SJPI01000001">
    <property type="protein sequence ID" value="TWT55038.1"/>
    <property type="molecule type" value="Genomic_DNA"/>
</dbReference>
<name>A0A5C5WWR8_9BACT</name>
<evidence type="ECO:0000313" key="2">
    <source>
        <dbReference type="EMBL" id="TWT55038.1"/>
    </source>
</evidence>
<evidence type="ECO:0000313" key="3">
    <source>
        <dbReference type="Proteomes" id="UP000316598"/>
    </source>
</evidence>
<dbReference type="Pfam" id="PF08305">
    <property type="entry name" value="NPCBM"/>
    <property type="match status" value="1"/>
</dbReference>
<dbReference type="AlphaFoldDB" id="A0A5C5WWR8"/>
<dbReference type="Proteomes" id="UP000316598">
    <property type="component" value="Unassembled WGS sequence"/>
</dbReference>
<reference evidence="2 3" key="1">
    <citation type="submission" date="2019-02" db="EMBL/GenBank/DDBJ databases">
        <title>Deep-cultivation of Planctomycetes and their phenomic and genomic characterization uncovers novel biology.</title>
        <authorList>
            <person name="Wiegand S."/>
            <person name="Jogler M."/>
            <person name="Boedeker C."/>
            <person name="Pinto D."/>
            <person name="Vollmers J."/>
            <person name="Rivas-Marin E."/>
            <person name="Kohn T."/>
            <person name="Peeters S.H."/>
            <person name="Heuer A."/>
            <person name="Rast P."/>
            <person name="Oberbeckmann S."/>
            <person name="Bunk B."/>
            <person name="Jeske O."/>
            <person name="Meyerdierks A."/>
            <person name="Storesund J.E."/>
            <person name="Kallscheuer N."/>
            <person name="Luecker S."/>
            <person name="Lage O.M."/>
            <person name="Pohl T."/>
            <person name="Merkel B.J."/>
            <person name="Hornburger P."/>
            <person name="Mueller R.-W."/>
            <person name="Bruemmer F."/>
            <person name="Labrenz M."/>
            <person name="Spormann A.M."/>
            <person name="Op Den Camp H."/>
            <person name="Overmann J."/>
            <person name="Amann R."/>
            <person name="Jetten M.S.M."/>
            <person name="Mascher T."/>
            <person name="Medema M.H."/>
            <person name="Devos D.P."/>
            <person name="Kaster A.-K."/>
            <person name="Ovreas L."/>
            <person name="Rohde M."/>
            <person name="Galperin M.Y."/>
            <person name="Jogler C."/>
        </authorList>
    </citation>
    <scope>NUCLEOTIDE SEQUENCE [LARGE SCALE GENOMIC DNA]</scope>
    <source>
        <strain evidence="2 3">Pla22</strain>
    </source>
</reference>
<protein>
    <submittedName>
        <fullName evidence="2">NPCBM/NEW2 domain protein</fullName>
    </submittedName>
</protein>
<accession>A0A5C5WWR8</accession>
<gene>
    <name evidence="2" type="ORF">Pla22_26920</name>
</gene>
<comment type="caution">
    <text evidence="2">The sequence shown here is derived from an EMBL/GenBank/DDBJ whole genome shotgun (WGS) entry which is preliminary data.</text>
</comment>
<evidence type="ECO:0000259" key="1">
    <source>
        <dbReference type="Pfam" id="PF08305"/>
    </source>
</evidence>
<dbReference type="InterPro" id="IPR038637">
    <property type="entry name" value="NPCBM_sf"/>
</dbReference>
<feature type="domain" description="Glycosyl hydrolase family 98 putative carbohydrate-binding module" evidence="1">
    <location>
        <begin position="276"/>
        <end position="361"/>
    </location>
</feature>
<sequence length="363" mass="39154">MEVSTTSGETYQGSLSAIATDGLVLDQDGAKQTISLEELTGLSVVDAPPRTGPKSQITFVGGSRIFARDIRIAGETAEIELPRQPLLRVPVQSIRAIRFAGPAAETDAAWLGILEKETRGDTMVIRRPGNRLDPTIGIVEGIAGDKVNFNLDGDSVAAPIDRLEGIIFGATSSSKSSKPVTITDVYGSTWLVDEVVAEPSSPSLEIRFDNAIHRLPLELLSSIRWSSGLMMLASVEPAETSLKPSLAVNIDPALVESLLGPQSVGLEDLILRGGCSTEYRIEDGFRTFSGSVRRDERVKSASEVSVRILLDGELVWKESLPDAQARGFELDINNARRVTLQVDSGNDGDMGTTIRFNRPRLLK</sequence>
<keyword evidence="3" id="KW-1185">Reference proteome</keyword>